<keyword evidence="16" id="KW-0472">Membrane</keyword>
<dbReference type="FunFam" id="2.60.40.420:FF:000016">
    <property type="entry name" value="Monocopper oxidase-like protein"/>
    <property type="match status" value="1"/>
</dbReference>
<dbReference type="InterPro" id="IPR011706">
    <property type="entry name" value="Cu-oxidase_C"/>
</dbReference>
<evidence type="ECO:0000256" key="16">
    <source>
        <dbReference type="ARBA" id="ARBA00023136"/>
    </source>
</evidence>
<keyword evidence="9" id="KW-0336">GPI-anchor</keyword>
<dbReference type="FunFam" id="2.60.40.420:FF:000023">
    <property type="entry name" value="Monocopper oxidase-like protein SKU5"/>
    <property type="match status" value="1"/>
</dbReference>
<keyword evidence="14" id="KW-0378">Hydrolase</keyword>
<keyword evidence="20" id="KW-0449">Lipoprotein</keyword>
<evidence type="ECO:0000256" key="23">
    <source>
        <dbReference type="ARBA" id="ARBA00077725"/>
    </source>
</evidence>
<dbReference type="SUPFAM" id="SSF53474">
    <property type="entry name" value="alpha/beta-Hydrolases"/>
    <property type="match status" value="1"/>
</dbReference>
<dbReference type="Pfam" id="PF07731">
    <property type="entry name" value="Cu-oxidase_2"/>
    <property type="match status" value="1"/>
</dbReference>
<evidence type="ECO:0000259" key="27">
    <source>
        <dbReference type="Pfam" id="PF07731"/>
    </source>
</evidence>
<name>A0AAD5NR99_ACENE</name>
<dbReference type="SUPFAM" id="SSF49503">
    <property type="entry name" value="Cupredoxins"/>
    <property type="match status" value="3"/>
</dbReference>
<dbReference type="InterPro" id="IPR033124">
    <property type="entry name" value="Ser_caboxypep_his_AS"/>
</dbReference>
<organism evidence="29 30">
    <name type="scientific">Acer negundo</name>
    <name type="common">Box elder</name>
    <dbReference type="NCBI Taxonomy" id="4023"/>
    <lineage>
        <taxon>Eukaryota</taxon>
        <taxon>Viridiplantae</taxon>
        <taxon>Streptophyta</taxon>
        <taxon>Embryophyta</taxon>
        <taxon>Tracheophyta</taxon>
        <taxon>Spermatophyta</taxon>
        <taxon>Magnoliopsida</taxon>
        <taxon>eudicotyledons</taxon>
        <taxon>Gunneridae</taxon>
        <taxon>Pentapetalae</taxon>
        <taxon>rosids</taxon>
        <taxon>malvids</taxon>
        <taxon>Sapindales</taxon>
        <taxon>Sapindaceae</taxon>
        <taxon>Hippocastanoideae</taxon>
        <taxon>Acereae</taxon>
        <taxon>Acer</taxon>
    </lineage>
</organism>
<keyword evidence="13 25" id="KW-0732">Signal</keyword>
<dbReference type="InterPro" id="IPR011707">
    <property type="entry name" value="Cu-oxidase-like_N"/>
</dbReference>
<dbReference type="FunFam" id="3.40.50.1820:FF:000143">
    <property type="entry name" value="Carboxypeptidase"/>
    <property type="match status" value="1"/>
</dbReference>
<feature type="domain" description="Plastocyanin-like" evidence="28">
    <location>
        <begin position="37"/>
        <end position="149"/>
    </location>
</feature>
<dbReference type="PROSITE" id="PS51257">
    <property type="entry name" value="PROKAR_LIPOPROTEIN"/>
    <property type="match status" value="1"/>
</dbReference>
<comment type="function">
    <text evidence="21">Probable carboxypeptidase.</text>
</comment>
<evidence type="ECO:0000256" key="12">
    <source>
        <dbReference type="ARBA" id="ARBA00022723"/>
    </source>
</evidence>
<evidence type="ECO:0000256" key="1">
    <source>
        <dbReference type="ARBA" id="ARBA00001935"/>
    </source>
</evidence>
<keyword evidence="30" id="KW-1185">Reference proteome</keyword>
<dbReference type="InterPro" id="IPR018202">
    <property type="entry name" value="Ser_caboxypep_ser_AS"/>
</dbReference>
<dbReference type="EMBL" id="JAJSOW010000102">
    <property type="protein sequence ID" value="KAI9176351.1"/>
    <property type="molecule type" value="Genomic_DNA"/>
</dbReference>
<evidence type="ECO:0000256" key="15">
    <source>
        <dbReference type="ARBA" id="ARBA00023008"/>
    </source>
</evidence>
<comment type="similarity">
    <text evidence="4">Belongs to the peptidase S10 family.</text>
</comment>
<dbReference type="EC" id="3.4.16.5" evidence="6"/>
<evidence type="ECO:0000256" key="22">
    <source>
        <dbReference type="ARBA" id="ARBA00069121"/>
    </source>
</evidence>
<evidence type="ECO:0000256" key="5">
    <source>
        <dbReference type="ARBA" id="ARBA00010609"/>
    </source>
</evidence>
<dbReference type="Proteomes" id="UP001064489">
    <property type="component" value="Chromosome 5"/>
</dbReference>
<comment type="subcellular location">
    <subcellularLocation>
        <location evidence="2">Cell membrane</location>
        <topology evidence="2">Lipid-anchor</topology>
        <topology evidence="2">GPI-anchor</topology>
    </subcellularLocation>
    <subcellularLocation>
        <location evidence="3">Secreted</location>
    </subcellularLocation>
</comment>
<dbReference type="InterPro" id="IPR001563">
    <property type="entry name" value="Peptidase_S10"/>
</dbReference>
<comment type="caution">
    <text evidence="29">The sequence shown here is derived from an EMBL/GenBank/DDBJ whole genome shotgun (WGS) entry which is preliminary data.</text>
</comment>
<dbReference type="AlphaFoldDB" id="A0AAD5NR99"/>
<dbReference type="InterPro" id="IPR008972">
    <property type="entry name" value="Cupredoxin"/>
</dbReference>
<evidence type="ECO:0000259" key="26">
    <source>
        <dbReference type="Pfam" id="PF00394"/>
    </source>
</evidence>
<dbReference type="PANTHER" id="PTHR11709:SF58">
    <property type="entry name" value="SKU5 SIMILAR 3"/>
    <property type="match status" value="1"/>
</dbReference>
<accession>A0AAD5NR99</accession>
<dbReference type="Gene3D" id="6.10.250.940">
    <property type="match status" value="1"/>
</dbReference>
<feature type="domain" description="Plastocyanin-like" evidence="27">
    <location>
        <begin position="399"/>
        <end position="535"/>
    </location>
</feature>
<feature type="domain" description="Plastocyanin-like" evidence="26">
    <location>
        <begin position="162"/>
        <end position="315"/>
    </location>
</feature>
<dbReference type="Pfam" id="PF07732">
    <property type="entry name" value="Cu-oxidase_3"/>
    <property type="match status" value="1"/>
</dbReference>
<dbReference type="FunFam" id="2.60.40.420:FF:000012">
    <property type="entry name" value="Monocopper oxidase-like protein"/>
    <property type="match status" value="1"/>
</dbReference>
<dbReference type="FunFam" id="3.40.50.11320:FF:000002">
    <property type="entry name" value="Carboxypeptidase"/>
    <property type="match status" value="1"/>
</dbReference>
<feature type="signal peptide" evidence="25">
    <location>
        <begin position="1"/>
        <end position="25"/>
    </location>
</feature>
<keyword evidence="12" id="KW-0479">Metal-binding</keyword>
<comment type="similarity">
    <text evidence="5">Belongs to the multicopper oxidase family.</text>
</comment>
<keyword evidence="15" id="KW-0186">Copper</keyword>
<evidence type="ECO:0000256" key="20">
    <source>
        <dbReference type="ARBA" id="ARBA00023288"/>
    </source>
</evidence>
<dbReference type="FunFam" id="3.40.50.12670:FF:000001">
    <property type="entry name" value="Carboxypeptidase"/>
    <property type="match status" value="1"/>
</dbReference>
<evidence type="ECO:0000256" key="7">
    <source>
        <dbReference type="ARBA" id="ARBA00022475"/>
    </source>
</evidence>
<dbReference type="Gene3D" id="2.60.40.420">
    <property type="entry name" value="Cupredoxins - blue copper proteins"/>
    <property type="match status" value="3"/>
</dbReference>
<dbReference type="Gene3D" id="3.40.50.1820">
    <property type="entry name" value="alpha/beta hydrolase"/>
    <property type="match status" value="1"/>
</dbReference>
<evidence type="ECO:0000256" key="25">
    <source>
        <dbReference type="SAM" id="SignalP"/>
    </source>
</evidence>
<dbReference type="GO" id="GO:0098552">
    <property type="term" value="C:side of membrane"/>
    <property type="evidence" value="ECO:0007669"/>
    <property type="project" value="UniProtKB-KW"/>
</dbReference>
<evidence type="ECO:0000256" key="8">
    <source>
        <dbReference type="ARBA" id="ARBA00022525"/>
    </source>
</evidence>
<sequence>MLSGARCCCVSSFFVLVCWVTACSGEDPYVFFDWTLSYITTSPLGVNQKVIGINGQFPGPILNVTTNWNVVVNVKNELDEPVLLTWNGIQNRKNSWQDGVLGTNCPIPAGWNWTYQFQVKDQIGSFFYFPSLDFQRAAGGYGGIIINNRDVIPLPFAMPDNDITVFISDWYAKSHKKIRKDVENGIDLGVPDGILINGFGPYRYDTTSVPGGIAYQTINVEPGKTYRLRVHNVGISTSLNFRIQNHNLLLIETEGSYTVQQNYTNMDIHVGQSYSFLVTMDQNASSDYYIVASSRFLNSSGWDKATGVAILHYTNSLGPASGPLPDLPNAFDTYFSMNQARSIRLNVSAGAARPNPQGSFKYGDITVTEVFVLLNRPPELINGKWRTTLNGISYLPPSTPLMLAQQFNILGVYKLDFPYRPMNRPPKVDTSLINGTYKGFIEIIFQNNDTAVQSYHMDGYAFFVVGMDFGVWTENSRGTYNKWDGVARSTIQVFPGAWTAILVYLDNAGIWNLRSENLDSWYLGQEVYVSVVNPETDKSEPSVPDNSIYCGLLSSLQRDQGHRFMFSSAPSVSSASRTVLSALVIAFFSFVVFTHSAPESALVTQIPGFSDAFPSNHYSGYVTIDESHGKSLFYYFVESEGNPSEDPVVLWLNGGPGCSSFDGFVYEHGPFNFEAAKTKGGLPTLHLNPYSWSKVSNVIYLDSPAGVGLSYSKNQTDYITGDKKTALDSHTFLLKWFELYPEFLSNPFFIAGESYAGVYVPTLAYEVVKGIDAGTKPILNLKGYLVGNGVTDNVFDGNALVPFAHGMGLISDELYEEVTNECKGNFYSPNGETCESKLAKVDEDINGLNIYNILEPCYHGNEMRQNTDINIRLPSSFQQLGETDRPLPVRTRMFGRAWPFRAPVREGRVPTWPELLNSNSVPCTDDEVATAWLNDAAVRKAIHADEVSIAGNWEICTDRIEFSHDAGSMIKFHKNLTLRGYRALIFSGDHDMCVPYTGSEAWTRSLGYKIIDEWRPWTSNRQVAGYVQGYENNLTFLTVKGSGHTVPEYKPREALDFYSLFLAGKTI</sequence>
<evidence type="ECO:0000256" key="2">
    <source>
        <dbReference type="ARBA" id="ARBA00004609"/>
    </source>
</evidence>
<evidence type="ECO:0000256" key="17">
    <source>
        <dbReference type="ARBA" id="ARBA00023145"/>
    </source>
</evidence>
<proteinExistence type="inferred from homology"/>
<dbReference type="InterPro" id="IPR001117">
    <property type="entry name" value="Cu-oxidase_2nd"/>
</dbReference>
<dbReference type="Gene3D" id="3.40.50.11320">
    <property type="match status" value="1"/>
</dbReference>
<dbReference type="PROSITE" id="PS00560">
    <property type="entry name" value="CARBOXYPEPT_SER_HIS"/>
    <property type="match status" value="1"/>
</dbReference>
<evidence type="ECO:0000256" key="21">
    <source>
        <dbReference type="ARBA" id="ARBA00037399"/>
    </source>
</evidence>
<dbReference type="GO" id="GO:0004185">
    <property type="term" value="F:serine-type carboxypeptidase activity"/>
    <property type="evidence" value="ECO:0007669"/>
    <property type="project" value="UniProtKB-EC"/>
</dbReference>
<evidence type="ECO:0000256" key="13">
    <source>
        <dbReference type="ARBA" id="ARBA00022729"/>
    </source>
</evidence>
<evidence type="ECO:0000256" key="10">
    <source>
        <dbReference type="ARBA" id="ARBA00022645"/>
    </source>
</evidence>
<dbReference type="GO" id="GO:0005886">
    <property type="term" value="C:plasma membrane"/>
    <property type="evidence" value="ECO:0007669"/>
    <property type="project" value="UniProtKB-SubCell"/>
</dbReference>
<evidence type="ECO:0000259" key="28">
    <source>
        <dbReference type="Pfam" id="PF07732"/>
    </source>
</evidence>
<reference evidence="29" key="1">
    <citation type="journal article" date="2022" name="Plant J.">
        <title>Strategies of tolerance reflected in two North American maple genomes.</title>
        <authorList>
            <person name="McEvoy S.L."/>
            <person name="Sezen U.U."/>
            <person name="Trouern-Trend A."/>
            <person name="McMahon S.M."/>
            <person name="Schaberg P.G."/>
            <person name="Yang J."/>
            <person name="Wegrzyn J.L."/>
            <person name="Swenson N.G."/>
        </authorList>
    </citation>
    <scope>NUCLEOTIDE SEQUENCE</scope>
    <source>
        <strain evidence="29">91603</strain>
    </source>
</reference>
<dbReference type="PANTHER" id="PTHR11709">
    <property type="entry name" value="MULTI-COPPER OXIDASE"/>
    <property type="match status" value="1"/>
</dbReference>
<gene>
    <name evidence="29" type="ORF">LWI28_001743</name>
</gene>
<dbReference type="GO" id="GO:0005576">
    <property type="term" value="C:extracellular region"/>
    <property type="evidence" value="ECO:0007669"/>
    <property type="project" value="UniProtKB-SubCell"/>
</dbReference>
<evidence type="ECO:0000256" key="4">
    <source>
        <dbReference type="ARBA" id="ARBA00009431"/>
    </source>
</evidence>
<dbReference type="Pfam" id="PF00394">
    <property type="entry name" value="Cu-oxidase"/>
    <property type="match status" value="1"/>
</dbReference>
<comment type="cofactor">
    <cofactor evidence="1">
        <name>Cu cation</name>
        <dbReference type="ChEBI" id="CHEBI:23378"/>
    </cofactor>
</comment>
<dbReference type="PRINTS" id="PR00724">
    <property type="entry name" value="CRBOXYPTASEC"/>
</dbReference>
<keyword evidence="17" id="KW-0865">Zymogen</keyword>
<keyword evidence="11" id="KW-0645">Protease</keyword>
<evidence type="ECO:0000256" key="9">
    <source>
        <dbReference type="ARBA" id="ARBA00022622"/>
    </source>
</evidence>
<protein>
    <recommendedName>
        <fullName evidence="22">Serine carboxypeptidase 1</fullName>
        <ecNumber evidence="6">3.4.16.5</ecNumber>
    </recommendedName>
    <alternativeName>
        <fullName evidence="24">Carboxypeptidase C</fullName>
    </alternativeName>
    <alternativeName>
        <fullName evidence="23">Serine carboxypeptidase I</fullName>
    </alternativeName>
</protein>
<feature type="chain" id="PRO_5043882426" description="Serine carboxypeptidase 1" evidence="25">
    <location>
        <begin position="26"/>
        <end position="1067"/>
    </location>
</feature>
<dbReference type="GO" id="GO:0016491">
    <property type="term" value="F:oxidoreductase activity"/>
    <property type="evidence" value="ECO:0007669"/>
    <property type="project" value="InterPro"/>
</dbReference>
<dbReference type="GO" id="GO:0005507">
    <property type="term" value="F:copper ion binding"/>
    <property type="evidence" value="ECO:0007669"/>
    <property type="project" value="InterPro"/>
</dbReference>
<evidence type="ECO:0000313" key="29">
    <source>
        <dbReference type="EMBL" id="KAI9176351.1"/>
    </source>
</evidence>
<dbReference type="Pfam" id="PF00450">
    <property type="entry name" value="Peptidase_S10"/>
    <property type="match status" value="1"/>
</dbReference>
<keyword evidence="19" id="KW-0325">Glycoprotein</keyword>
<keyword evidence="18" id="KW-1015">Disulfide bond</keyword>
<dbReference type="InterPro" id="IPR045087">
    <property type="entry name" value="Cu-oxidase_fam"/>
</dbReference>
<evidence type="ECO:0000256" key="6">
    <source>
        <dbReference type="ARBA" id="ARBA00012446"/>
    </source>
</evidence>
<evidence type="ECO:0000256" key="19">
    <source>
        <dbReference type="ARBA" id="ARBA00023180"/>
    </source>
</evidence>
<evidence type="ECO:0000256" key="18">
    <source>
        <dbReference type="ARBA" id="ARBA00023157"/>
    </source>
</evidence>
<evidence type="ECO:0000256" key="24">
    <source>
        <dbReference type="ARBA" id="ARBA00078351"/>
    </source>
</evidence>
<evidence type="ECO:0000313" key="30">
    <source>
        <dbReference type="Proteomes" id="UP001064489"/>
    </source>
</evidence>
<keyword evidence="10" id="KW-0121">Carboxypeptidase</keyword>
<dbReference type="GO" id="GO:0006508">
    <property type="term" value="P:proteolysis"/>
    <property type="evidence" value="ECO:0007669"/>
    <property type="project" value="UniProtKB-KW"/>
</dbReference>
<reference evidence="29" key="2">
    <citation type="submission" date="2023-02" db="EMBL/GenBank/DDBJ databases">
        <authorList>
            <person name="Swenson N.G."/>
            <person name="Wegrzyn J.L."/>
            <person name="Mcevoy S.L."/>
        </authorList>
    </citation>
    <scope>NUCLEOTIDE SEQUENCE</scope>
    <source>
        <strain evidence="29">91603</strain>
        <tissue evidence="29">Leaf</tissue>
    </source>
</reference>
<keyword evidence="7" id="KW-1003">Cell membrane</keyword>
<dbReference type="InterPro" id="IPR029058">
    <property type="entry name" value="AB_hydrolase_fold"/>
</dbReference>
<evidence type="ECO:0000256" key="11">
    <source>
        <dbReference type="ARBA" id="ARBA00022670"/>
    </source>
</evidence>
<evidence type="ECO:0000256" key="14">
    <source>
        <dbReference type="ARBA" id="ARBA00022801"/>
    </source>
</evidence>
<dbReference type="PROSITE" id="PS00131">
    <property type="entry name" value="CARBOXYPEPT_SER_SER"/>
    <property type="match status" value="1"/>
</dbReference>
<keyword evidence="8" id="KW-0964">Secreted</keyword>
<evidence type="ECO:0000256" key="3">
    <source>
        <dbReference type="ARBA" id="ARBA00004613"/>
    </source>
</evidence>